<accession>A0AAV5SXY8</accession>
<feature type="non-terminal residue" evidence="2">
    <location>
        <position position="1"/>
    </location>
</feature>
<feature type="region of interest" description="Disordered" evidence="1">
    <location>
        <begin position="191"/>
        <end position="210"/>
    </location>
</feature>
<gene>
    <name evidence="2" type="ORF">PENTCL1PPCAC_9812</name>
</gene>
<organism evidence="2 3">
    <name type="scientific">Pristionchus entomophagus</name>
    <dbReference type="NCBI Taxonomy" id="358040"/>
    <lineage>
        <taxon>Eukaryota</taxon>
        <taxon>Metazoa</taxon>
        <taxon>Ecdysozoa</taxon>
        <taxon>Nematoda</taxon>
        <taxon>Chromadorea</taxon>
        <taxon>Rhabditida</taxon>
        <taxon>Rhabditina</taxon>
        <taxon>Diplogasteromorpha</taxon>
        <taxon>Diplogasteroidea</taxon>
        <taxon>Neodiplogasteridae</taxon>
        <taxon>Pristionchus</taxon>
    </lineage>
</organism>
<reference evidence="2" key="1">
    <citation type="submission" date="2023-10" db="EMBL/GenBank/DDBJ databases">
        <title>Genome assembly of Pristionchus species.</title>
        <authorList>
            <person name="Yoshida K."/>
            <person name="Sommer R.J."/>
        </authorList>
    </citation>
    <scope>NUCLEOTIDE SEQUENCE</scope>
    <source>
        <strain evidence="2">RS0144</strain>
    </source>
</reference>
<feature type="compositionally biased region" description="Acidic residues" evidence="1">
    <location>
        <begin position="367"/>
        <end position="376"/>
    </location>
</feature>
<dbReference type="EMBL" id="BTSX01000003">
    <property type="protein sequence ID" value="GMS87637.1"/>
    <property type="molecule type" value="Genomic_DNA"/>
</dbReference>
<keyword evidence="3" id="KW-1185">Reference proteome</keyword>
<sequence>LTWLESRESRKDHACPLCRQRVDEIKANNRVRKNLHLAFGKRQPDITFVVQMMHDLKERRMECIIRFLKGKNRSDLATVRSHRNTAVKQRRKGEYLDDIVDELQKLEERVKTYDTIHKFYKDGYDRAWNDALERIRNGELLSDYESDSYSDVFPDAESGDEENEVFREEIDRQDTIQRDVSRHRSAVTEALRQGDAARRERNELSPHRQRTLTEDITRPTRRIIRQTEVTRLPRESPAPIATFSFSNSEDSDAIEIIPVRPRTAVRMSIARPNALRFAPAVAAATQASPEPSTSRRWPASPLSSSDSDSDFEDAVPTTIPDRPRRVARMSIARTNAARFVPSVPAAHEARPEPTTSRRRPAAPLSSSDDDSEDEDTAPTVRRSGRKRSTAVHFPGAAPLRIADRPC</sequence>
<name>A0AAV5SXY8_9BILA</name>
<protein>
    <recommendedName>
        <fullName evidence="4">RING-type domain-containing protein</fullName>
    </recommendedName>
</protein>
<feature type="compositionally biased region" description="Basic and acidic residues" evidence="1">
    <location>
        <begin position="195"/>
        <end position="210"/>
    </location>
</feature>
<evidence type="ECO:0008006" key="4">
    <source>
        <dbReference type="Google" id="ProtNLM"/>
    </source>
</evidence>
<proteinExistence type="predicted"/>
<dbReference type="AlphaFoldDB" id="A0AAV5SXY8"/>
<feature type="region of interest" description="Disordered" evidence="1">
    <location>
        <begin position="338"/>
        <end position="406"/>
    </location>
</feature>
<evidence type="ECO:0000313" key="3">
    <source>
        <dbReference type="Proteomes" id="UP001432027"/>
    </source>
</evidence>
<feature type="region of interest" description="Disordered" evidence="1">
    <location>
        <begin position="282"/>
        <end position="326"/>
    </location>
</feature>
<evidence type="ECO:0000313" key="2">
    <source>
        <dbReference type="EMBL" id="GMS87637.1"/>
    </source>
</evidence>
<evidence type="ECO:0000256" key="1">
    <source>
        <dbReference type="SAM" id="MobiDB-lite"/>
    </source>
</evidence>
<dbReference type="Proteomes" id="UP001432027">
    <property type="component" value="Unassembled WGS sequence"/>
</dbReference>
<comment type="caution">
    <text evidence="2">The sequence shown here is derived from an EMBL/GenBank/DDBJ whole genome shotgun (WGS) entry which is preliminary data.</text>
</comment>